<reference evidence="1 2" key="1">
    <citation type="submission" date="2019-01" db="EMBL/GenBank/DDBJ databases">
        <authorList>
            <person name="Sayadi A."/>
        </authorList>
    </citation>
    <scope>NUCLEOTIDE SEQUENCE [LARGE SCALE GENOMIC DNA]</scope>
</reference>
<evidence type="ECO:0000313" key="2">
    <source>
        <dbReference type="Proteomes" id="UP000410492"/>
    </source>
</evidence>
<dbReference type="EMBL" id="CAACVG010006464">
    <property type="protein sequence ID" value="VEN40305.1"/>
    <property type="molecule type" value="Genomic_DNA"/>
</dbReference>
<sequence>MTTRHFNKELRASGAMWLRP</sequence>
<name>A0A653BXD6_CALMS</name>
<accession>A0A653BXD6</accession>
<protein>
    <submittedName>
        <fullName evidence="1">Uncharacterized protein</fullName>
    </submittedName>
</protein>
<keyword evidence="2" id="KW-1185">Reference proteome</keyword>
<evidence type="ECO:0000313" key="1">
    <source>
        <dbReference type="EMBL" id="VEN40305.1"/>
    </source>
</evidence>
<organism evidence="1 2">
    <name type="scientific">Callosobruchus maculatus</name>
    <name type="common">Southern cowpea weevil</name>
    <name type="synonym">Pulse bruchid</name>
    <dbReference type="NCBI Taxonomy" id="64391"/>
    <lineage>
        <taxon>Eukaryota</taxon>
        <taxon>Metazoa</taxon>
        <taxon>Ecdysozoa</taxon>
        <taxon>Arthropoda</taxon>
        <taxon>Hexapoda</taxon>
        <taxon>Insecta</taxon>
        <taxon>Pterygota</taxon>
        <taxon>Neoptera</taxon>
        <taxon>Endopterygota</taxon>
        <taxon>Coleoptera</taxon>
        <taxon>Polyphaga</taxon>
        <taxon>Cucujiformia</taxon>
        <taxon>Chrysomeloidea</taxon>
        <taxon>Chrysomelidae</taxon>
        <taxon>Bruchinae</taxon>
        <taxon>Bruchini</taxon>
        <taxon>Callosobruchus</taxon>
    </lineage>
</organism>
<dbReference type="Proteomes" id="UP000410492">
    <property type="component" value="Unassembled WGS sequence"/>
</dbReference>
<dbReference type="OrthoDB" id="16079at2759"/>
<dbReference type="AlphaFoldDB" id="A0A653BXD6"/>
<gene>
    <name evidence="1" type="ORF">CALMAC_LOCUS4509</name>
</gene>
<proteinExistence type="predicted"/>